<evidence type="ECO:0000313" key="18">
    <source>
        <dbReference type="Proteomes" id="UP001345219"/>
    </source>
</evidence>
<dbReference type="Pfam" id="PF13561">
    <property type="entry name" value="adh_short_C2"/>
    <property type="match status" value="1"/>
</dbReference>
<keyword evidence="11" id="KW-0560">Oxidoreductase</keyword>
<evidence type="ECO:0000256" key="8">
    <source>
        <dbReference type="ARBA" id="ARBA00022640"/>
    </source>
</evidence>
<comment type="similarity">
    <text evidence="3">Belongs to the short-chain dehydrogenases/reductases (SDR) family. FabI subfamily.</text>
</comment>
<evidence type="ECO:0000256" key="16">
    <source>
        <dbReference type="ARBA" id="ARBA00067308"/>
    </source>
</evidence>
<evidence type="ECO:0000313" key="17">
    <source>
        <dbReference type="EMBL" id="KAK4759615.1"/>
    </source>
</evidence>
<evidence type="ECO:0000256" key="6">
    <source>
        <dbReference type="ARBA" id="ARBA00022516"/>
    </source>
</evidence>
<evidence type="ECO:0000256" key="14">
    <source>
        <dbReference type="ARBA" id="ARBA00048572"/>
    </source>
</evidence>
<keyword evidence="7" id="KW-0150">Chloroplast</keyword>
<sequence length="393" mass="41647">MASSAISGAHIAAVNPGISLEKSFKPCVAAFAMERKKEASWTELARISHFSLNKPRLPSLTARPMKFEVATTRAMASANENSPLPGLPIDLRGKRAFIAGIADDNGYGWAIAKSLAAAGAEILVGTWVPALNIFETSLRLGKFDESRVLPDGSLMKITKVYPLDAVYDCPEDVPEDVKTNKRYAGSTKWTVKEVAESVKEDFGSIDILIHSLANGPEVSKPLLETSRNGYLAAISASSYSFVSLLKYFAPIINPGGATISLTYIASEKVIPGYGGGMSSAKAALESDTQVLAFEAGRKHKIRVNTISAGPLRSRAAKAIGFIDMIIDYSLENAPLQKELSADEVGNVAAFLASPLASAITGAVVYVDNGLNAMGVGVDSPVFANFDIPRSISS</sequence>
<evidence type="ECO:0000256" key="7">
    <source>
        <dbReference type="ARBA" id="ARBA00022528"/>
    </source>
</evidence>
<comment type="subcellular location">
    <subcellularLocation>
        <location evidence="1">Plastid</location>
        <location evidence="1">Chloroplast</location>
    </subcellularLocation>
</comment>
<evidence type="ECO:0000256" key="2">
    <source>
        <dbReference type="ARBA" id="ARBA00005194"/>
    </source>
</evidence>
<evidence type="ECO:0000256" key="13">
    <source>
        <dbReference type="ARBA" id="ARBA00023160"/>
    </source>
</evidence>
<name>A0AAN7K2P9_9MYRT</name>
<organism evidence="17 18">
    <name type="scientific">Trapa incisa</name>
    <dbReference type="NCBI Taxonomy" id="236973"/>
    <lineage>
        <taxon>Eukaryota</taxon>
        <taxon>Viridiplantae</taxon>
        <taxon>Streptophyta</taxon>
        <taxon>Embryophyta</taxon>
        <taxon>Tracheophyta</taxon>
        <taxon>Spermatophyta</taxon>
        <taxon>Magnoliopsida</taxon>
        <taxon>eudicotyledons</taxon>
        <taxon>Gunneridae</taxon>
        <taxon>Pentapetalae</taxon>
        <taxon>rosids</taxon>
        <taxon>malvids</taxon>
        <taxon>Myrtales</taxon>
        <taxon>Lythraceae</taxon>
        <taxon>Trapa</taxon>
    </lineage>
</organism>
<comment type="catalytic activity">
    <reaction evidence="14">
        <text>a 2,3-saturated acyl-[ACP] + NAD(+) = a (2E)-enoyl-[ACP] + NADH + H(+)</text>
        <dbReference type="Rhea" id="RHEA:10240"/>
        <dbReference type="Rhea" id="RHEA-COMP:9925"/>
        <dbReference type="Rhea" id="RHEA-COMP:9926"/>
        <dbReference type="ChEBI" id="CHEBI:15378"/>
        <dbReference type="ChEBI" id="CHEBI:57540"/>
        <dbReference type="ChEBI" id="CHEBI:57945"/>
        <dbReference type="ChEBI" id="CHEBI:78784"/>
        <dbReference type="ChEBI" id="CHEBI:78785"/>
        <dbReference type="EC" id="1.3.1.9"/>
    </reaction>
</comment>
<dbReference type="CDD" id="cd05372">
    <property type="entry name" value="ENR_SDR"/>
    <property type="match status" value="1"/>
</dbReference>
<evidence type="ECO:0000256" key="4">
    <source>
        <dbReference type="ARBA" id="ARBA00011881"/>
    </source>
</evidence>
<evidence type="ECO:0000256" key="12">
    <source>
        <dbReference type="ARBA" id="ARBA00023098"/>
    </source>
</evidence>
<dbReference type="GO" id="GO:0004318">
    <property type="term" value="F:enoyl-[acyl-carrier-protein] reductase (NADH) activity"/>
    <property type="evidence" value="ECO:0007669"/>
    <property type="project" value="UniProtKB-EC"/>
</dbReference>
<evidence type="ECO:0000256" key="1">
    <source>
        <dbReference type="ARBA" id="ARBA00004229"/>
    </source>
</evidence>
<evidence type="ECO:0000256" key="11">
    <source>
        <dbReference type="ARBA" id="ARBA00023002"/>
    </source>
</evidence>
<keyword evidence="6" id="KW-0444">Lipid biosynthesis</keyword>
<dbReference type="GO" id="GO:0009507">
    <property type="term" value="C:chloroplast"/>
    <property type="evidence" value="ECO:0007669"/>
    <property type="project" value="UniProtKB-SubCell"/>
</dbReference>
<dbReference type="PANTHER" id="PTHR43159">
    <property type="entry name" value="ENOYL-[ACYL-CARRIER-PROTEIN] REDUCTASE"/>
    <property type="match status" value="1"/>
</dbReference>
<dbReference type="InterPro" id="IPR036291">
    <property type="entry name" value="NAD(P)-bd_dom_sf"/>
</dbReference>
<dbReference type="FunFam" id="3.40.50.720:FF:000192">
    <property type="entry name" value="Enoyl-[acyl-carrier-protein] reductase [NADH]"/>
    <property type="match status" value="1"/>
</dbReference>
<dbReference type="EC" id="1.3.1.9" evidence="5"/>
<comment type="subunit">
    <text evidence="4">Homotetramer.</text>
</comment>
<evidence type="ECO:0000256" key="5">
    <source>
        <dbReference type="ARBA" id="ARBA00012996"/>
    </source>
</evidence>
<dbReference type="SUPFAM" id="SSF51735">
    <property type="entry name" value="NAD(P)-binding Rossmann-fold domains"/>
    <property type="match status" value="1"/>
</dbReference>
<evidence type="ECO:0000256" key="10">
    <source>
        <dbReference type="ARBA" id="ARBA00022946"/>
    </source>
</evidence>
<dbReference type="AlphaFoldDB" id="A0AAN7K2P9"/>
<dbReference type="PRINTS" id="PR00081">
    <property type="entry name" value="GDHRDH"/>
</dbReference>
<keyword evidence="8" id="KW-0934">Plastid</keyword>
<keyword evidence="12" id="KW-0443">Lipid metabolism</keyword>
<keyword evidence="9" id="KW-0276">Fatty acid metabolism</keyword>
<dbReference type="Gene3D" id="1.10.8.400">
    <property type="entry name" value="Enoyl acyl carrier protein reductase"/>
    <property type="match status" value="1"/>
</dbReference>
<keyword evidence="13" id="KW-0275">Fatty acid biosynthesis</keyword>
<dbReference type="InterPro" id="IPR014358">
    <property type="entry name" value="Enoyl-ACP_Rdtase_NADH"/>
</dbReference>
<dbReference type="EMBL" id="JAXIOK010000011">
    <property type="protein sequence ID" value="KAK4759615.1"/>
    <property type="molecule type" value="Genomic_DNA"/>
</dbReference>
<gene>
    <name evidence="17" type="ORF">SAY87_022746</name>
</gene>
<dbReference type="InterPro" id="IPR002347">
    <property type="entry name" value="SDR_fam"/>
</dbReference>
<comment type="caution">
    <text evidence="17">The sequence shown here is derived from an EMBL/GenBank/DDBJ whole genome shotgun (WGS) entry which is preliminary data.</text>
</comment>
<comment type="function">
    <text evidence="15">Catalyzes the NAD-dependent reduction of a carbon-carbon double bond in an enoyl moiety that is covalently linked to an acyl carrier protein (ACP). Catalyzes the last reduction step in the de novo synthesis cycle of fatty acids. Involved in the elongation cycle of fatty acids which are used in lipid metabolism. Required for normal plant growth.</text>
</comment>
<evidence type="ECO:0000256" key="9">
    <source>
        <dbReference type="ARBA" id="ARBA00022832"/>
    </source>
</evidence>
<evidence type="ECO:0000256" key="15">
    <source>
        <dbReference type="ARBA" id="ARBA00053870"/>
    </source>
</evidence>
<accession>A0AAN7K2P9</accession>
<reference evidence="17 18" key="1">
    <citation type="journal article" date="2023" name="Hortic Res">
        <title>Pangenome of water caltrop reveals structural variations and asymmetric subgenome divergence after allopolyploidization.</title>
        <authorList>
            <person name="Zhang X."/>
            <person name="Chen Y."/>
            <person name="Wang L."/>
            <person name="Yuan Y."/>
            <person name="Fang M."/>
            <person name="Shi L."/>
            <person name="Lu R."/>
            <person name="Comes H.P."/>
            <person name="Ma Y."/>
            <person name="Chen Y."/>
            <person name="Huang G."/>
            <person name="Zhou Y."/>
            <person name="Zheng Z."/>
            <person name="Qiu Y."/>
        </authorList>
    </citation>
    <scope>NUCLEOTIDE SEQUENCE [LARGE SCALE GENOMIC DNA]</scope>
    <source>
        <tissue evidence="17">Roots</tissue>
    </source>
</reference>
<dbReference type="Gene3D" id="3.40.50.720">
    <property type="entry name" value="NAD(P)-binding Rossmann-like Domain"/>
    <property type="match status" value="1"/>
</dbReference>
<comment type="pathway">
    <text evidence="2">Lipid metabolism; fatty acid biosynthesis.</text>
</comment>
<dbReference type="FunFam" id="1.10.8.400:FF:000001">
    <property type="entry name" value="Enoyl-[acyl-carrier-protein] reductase [NADH]"/>
    <property type="match status" value="1"/>
</dbReference>
<proteinExistence type="inferred from homology"/>
<keyword evidence="18" id="KW-1185">Reference proteome</keyword>
<dbReference type="NCBIfam" id="NF004957">
    <property type="entry name" value="PRK06300.1"/>
    <property type="match status" value="1"/>
</dbReference>
<evidence type="ECO:0000256" key="3">
    <source>
        <dbReference type="ARBA" id="ARBA00009233"/>
    </source>
</evidence>
<protein>
    <recommendedName>
        <fullName evidence="16">Enoyl-[acyl-carrier-protein] reductase [NADH], chloroplastic</fullName>
        <ecNumber evidence="5">1.3.1.9</ecNumber>
    </recommendedName>
</protein>
<dbReference type="GO" id="GO:0006633">
    <property type="term" value="P:fatty acid biosynthetic process"/>
    <property type="evidence" value="ECO:0007669"/>
    <property type="project" value="UniProtKB-KW"/>
</dbReference>
<dbReference type="PANTHER" id="PTHR43159:SF8">
    <property type="entry name" value="ENOYL-[ACYL-CARRIER-PROTEIN] REDUCTASE [NADH] 2, CHLOROPLASTIC-LIKE"/>
    <property type="match status" value="1"/>
</dbReference>
<keyword evidence="10" id="KW-0809">Transit peptide</keyword>
<dbReference type="Proteomes" id="UP001345219">
    <property type="component" value="Chromosome 17"/>
</dbReference>